<accession>A0A8D9E8C7</accession>
<protein>
    <submittedName>
        <fullName evidence="1">Uncharacterized protein</fullName>
    </submittedName>
</protein>
<reference evidence="1" key="1">
    <citation type="submission" date="2021-05" db="EMBL/GenBank/DDBJ databases">
        <authorList>
            <person name="Alioto T."/>
            <person name="Alioto T."/>
            <person name="Gomez Garrido J."/>
        </authorList>
    </citation>
    <scope>NUCLEOTIDE SEQUENCE</scope>
</reference>
<dbReference type="AlphaFoldDB" id="A0A8D9E8C7"/>
<sequence>MASPQVQDKECFLSRRIRGDTTARLNRASGNSRRYRNARCKGSRVRVCVLPKHLLGNFGCHRVQSGLIVQHRVVVEKFVTGPETGVVFVLVNPRLLGPSDHTLRLTVRGMVAKDGTSMRERVVKAGKRFQRHWRLGDKAGRV</sequence>
<dbReference type="EMBL" id="HBUF01468549">
    <property type="protein sequence ID" value="CAG6744508.1"/>
    <property type="molecule type" value="Transcribed_RNA"/>
</dbReference>
<evidence type="ECO:0000313" key="1">
    <source>
        <dbReference type="EMBL" id="CAG6744508.1"/>
    </source>
</evidence>
<proteinExistence type="predicted"/>
<organism evidence="1">
    <name type="scientific">Cacopsylla melanoneura</name>
    <dbReference type="NCBI Taxonomy" id="428564"/>
    <lineage>
        <taxon>Eukaryota</taxon>
        <taxon>Metazoa</taxon>
        <taxon>Ecdysozoa</taxon>
        <taxon>Arthropoda</taxon>
        <taxon>Hexapoda</taxon>
        <taxon>Insecta</taxon>
        <taxon>Pterygota</taxon>
        <taxon>Neoptera</taxon>
        <taxon>Paraneoptera</taxon>
        <taxon>Hemiptera</taxon>
        <taxon>Sternorrhyncha</taxon>
        <taxon>Psylloidea</taxon>
        <taxon>Psyllidae</taxon>
        <taxon>Psyllinae</taxon>
        <taxon>Cacopsylla</taxon>
    </lineage>
</organism>
<name>A0A8D9E8C7_9HEMI</name>